<feature type="region of interest" description="Disordered" evidence="3">
    <location>
        <begin position="351"/>
        <end position="374"/>
    </location>
</feature>
<gene>
    <name evidence="7" type="ORF">C8D99_11537</name>
</gene>
<keyword evidence="8" id="KW-1185">Reference proteome</keyword>
<evidence type="ECO:0000313" key="8">
    <source>
        <dbReference type="Proteomes" id="UP000295066"/>
    </source>
</evidence>
<feature type="compositionally biased region" description="Polar residues" evidence="3">
    <location>
        <begin position="365"/>
        <end position="374"/>
    </location>
</feature>
<evidence type="ECO:0000259" key="5">
    <source>
        <dbReference type="Pfam" id="PF25973"/>
    </source>
</evidence>
<comment type="similarity">
    <text evidence="1">Belongs to the membrane fusion protein (MFP) (TC 8.A.1) family.</text>
</comment>
<evidence type="ECO:0000256" key="3">
    <source>
        <dbReference type="SAM" id="MobiDB-lite"/>
    </source>
</evidence>
<dbReference type="SUPFAM" id="SSF111369">
    <property type="entry name" value="HlyD-like secretion proteins"/>
    <property type="match status" value="1"/>
</dbReference>
<dbReference type="PANTHER" id="PTHR30469:SF15">
    <property type="entry name" value="HLYD FAMILY OF SECRETION PROTEINS"/>
    <property type="match status" value="1"/>
</dbReference>
<dbReference type="InterPro" id="IPR006143">
    <property type="entry name" value="RND_pump_MFP"/>
</dbReference>
<name>A0A4R8M3J9_9BACT</name>
<evidence type="ECO:0000259" key="6">
    <source>
        <dbReference type="Pfam" id="PF25989"/>
    </source>
</evidence>
<dbReference type="OrthoDB" id="4631at2"/>
<dbReference type="RefSeq" id="WP_133958163.1">
    <property type="nucleotide sequence ID" value="NZ_SORI01000015.1"/>
</dbReference>
<dbReference type="PANTHER" id="PTHR30469">
    <property type="entry name" value="MULTIDRUG RESISTANCE PROTEIN MDTA"/>
    <property type="match status" value="1"/>
</dbReference>
<feature type="domain" description="YknX-like C-terminal permuted SH3-like" evidence="6">
    <location>
        <begin position="280"/>
        <end position="345"/>
    </location>
</feature>
<accession>A0A4R8M3J9</accession>
<dbReference type="Gene3D" id="2.40.30.170">
    <property type="match status" value="1"/>
</dbReference>
<feature type="domain" description="CzcB-like barrel-sandwich hybrid" evidence="5">
    <location>
        <begin position="71"/>
        <end position="198"/>
    </location>
</feature>
<dbReference type="GO" id="GO:1990281">
    <property type="term" value="C:efflux pump complex"/>
    <property type="evidence" value="ECO:0007669"/>
    <property type="project" value="TreeGrafter"/>
</dbReference>
<dbReference type="EMBL" id="SORI01000015">
    <property type="protein sequence ID" value="TDY58019.1"/>
    <property type="molecule type" value="Genomic_DNA"/>
</dbReference>
<evidence type="ECO:0000256" key="1">
    <source>
        <dbReference type="ARBA" id="ARBA00009477"/>
    </source>
</evidence>
<keyword evidence="2" id="KW-0813">Transport</keyword>
<dbReference type="Gene3D" id="2.40.50.100">
    <property type="match status" value="1"/>
</dbReference>
<dbReference type="Pfam" id="PF25989">
    <property type="entry name" value="YknX_C"/>
    <property type="match status" value="1"/>
</dbReference>
<evidence type="ECO:0000256" key="2">
    <source>
        <dbReference type="ARBA" id="ARBA00022448"/>
    </source>
</evidence>
<dbReference type="NCBIfam" id="TIGR01730">
    <property type="entry name" value="RND_mfp"/>
    <property type="match status" value="1"/>
</dbReference>
<evidence type="ECO:0000256" key="4">
    <source>
        <dbReference type="SAM" id="Phobius"/>
    </source>
</evidence>
<dbReference type="InterPro" id="IPR058647">
    <property type="entry name" value="BSH_CzcB-like"/>
</dbReference>
<proteinExistence type="inferred from homology"/>
<dbReference type="Gene3D" id="1.10.287.470">
    <property type="entry name" value="Helix hairpin bin"/>
    <property type="match status" value="1"/>
</dbReference>
<organism evidence="7 8">
    <name type="scientific">Aminivibrio pyruvatiphilus</name>
    <dbReference type="NCBI Taxonomy" id="1005740"/>
    <lineage>
        <taxon>Bacteria</taxon>
        <taxon>Thermotogati</taxon>
        <taxon>Synergistota</taxon>
        <taxon>Synergistia</taxon>
        <taxon>Synergistales</taxon>
        <taxon>Aminobacteriaceae</taxon>
        <taxon>Aminivibrio</taxon>
    </lineage>
</organism>
<keyword evidence="4" id="KW-0472">Membrane</keyword>
<keyword evidence="4" id="KW-1133">Transmembrane helix</keyword>
<sequence length="374" mass="40608">MGILRKANVWFWILALAAGMGFLGYRIAVPSGAQQRTPPPSPGITVTVYEVQPRVWEIWRSFYGTVRSAQVQRVNSHTREVIEDVAVEVGDTVKKGDLLISLASQSQAAVLSARQAAYEDAKARYESLQKLYQAGGTSKQELDRANVQLKDESAKLRDARTTVSRTQIRSALNGVVVRRSAEKGEFAEPGRELLAVADFDRREVEMLISPTIRGLIIPGMDVLVKAPWGGETTGKIFRMDPEADTATGFFRAIVRLPSDCKLIPGDYVRMDVRMAYRENAIAVPYESILREDGKPYVFVVSGDEASRRDVAAGDGSGGYVEVLEGLAPGERVVKTGAGSLYEGARLVISNGTLRKPGQGPDAENNDSTGSSGGK</sequence>
<protein>
    <submittedName>
        <fullName evidence="7">RND family efflux transporter MFP subunit</fullName>
    </submittedName>
</protein>
<dbReference type="InterPro" id="IPR058637">
    <property type="entry name" value="YknX-like_C"/>
</dbReference>
<dbReference type="Proteomes" id="UP000295066">
    <property type="component" value="Unassembled WGS sequence"/>
</dbReference>
<reference evidence="7 8" key="1">
    <citation type="submission" date="2019-03" db="EMBL/GenBank/DDBJ databases">
        <title>Genomic Encyclopedia of Type Strains, Phase IV (KMG-IV): sequencing the most valuable type-strain genomes for metagenomic binning, comparative biology and taxonomic classification.</title>
        <authorList>
            <person name="Goeker M."/>
        </authorList>
    </citation>
    <scope>NUCLEOTIDE SEQUENCE [LARGE SCALE GENOMIC DNA]</scope>
    <source>
        <strain evidence="7 8">DSM 25964</strain>
    </source>
</reference>
<feature type="transmembrane region" description="Helical" evidence="4">
    <location>
        <begin position="9"/>
        <end position="28"/>
    </location>
</feature>
<dbReference type="Pfam" id="PF25973">
    <property type="entry name" value="BSH_CzcB"/>
    <property type="match status" value="1"/>
</dbReference>
<evidence type="ECO:0000313" key="7">
    <source>
        <dbReference type="EMBL" id="TDY58019.1"/>
    </source>
</evidence>
<dbReference type="Gene3D" id="2.40.420.20">
    <property type="match status" value="1"/>
</dbReference>
<keyword evidence="4" id="KW-0812">Transmembrane</keyword>
<comment type="caution">
    <text evidence="7">The sequence shown here is derived from an EMBL/GenBank/DDBJ whole genome shotgun (WGS) entry which is preliminary data.</text>
</comment>
<dbReference type="AlphaFoldDB" id="A0A4R8M3J9"/>
<dbReference type="FunFam" id="2.40.420.20:FF:000006">
    <property type="entry name" value="RND family efflux transporter MFP subunit"/>
    <property type="match status" value="1"/>
</dbReference>
<dbReference type="GO" id="GO:0015562">
    <property type="term" value="F:efflux transmembrane transporter activity"/>
    <property type="evidence" value="ECO:0007669"/>
    <property type="project" value="TreeGrafter"/>
</dbReference>